<evidence type="ECO:0000313" key="3">
    <source>
        <dbReference type="EMBL" id="AUH34830.1"/>
    </source>
</evidence>
<dbReference type="Pfam" id="PF13670">
    <property type="entry name" value="PepSY_2"/>
    <property type="match status" value="1"/>
</dbReference>
<feature type="signal peptide" evidence="1">
    <location>
        <begin position="1"/>
        <end position="19"/>
    </location>
</feature>
<dbReference type="EMBL" id="CP025408">
    <property type="protein sequence ID" value="AUH34830.1"/>
    <property type="molecule type" value="Genomic_DNA"/>
</dbReference>
<reference evidence="3 4" key="1">
    <citation type="submission" date="2017-12" db="EMBL/GenBank/DDBJ databases">
        <authorList>
            <person name="Hurst M.R.H."/>
        </authorList>
    </citation>
    <scope>NUCLEOTIDE SEQUENCE [LARGE SCALE GENOMIC DNA]</scope>
    <source>
        <strain evidence="3 4">BM15</strain>
    </source>
</reference>
<dbReference type="InterPro" id="IPR025711">
    <property type="entry name" value="PepSY"/>
</dbReference>
<keyword evidence="1" id="KW-0732">Signal</keyword>
<name>A0A2K9EIM1_9RHOB</name>
<evidence type="ECO:0000256" key="1">
    <source>
        <dbReference type="SAM" id="SignalP"/>
    </source>
</evidence>
<dbReference type="OrthoDB" id="7850927at2"/>
<feature type="domain" description="PepSY" evidence="2">
    <location>
        <begin position="5"/>
        <end position="82"/>
    </location>
</feature>
<dbReference type="RefSeq" id="WP_101461490.1">
    <property type="nucleotide sequence ID" value="NZ_CP025408.1"/>
</dbReference>
<dbReference type="KEGG" id="paro:CUV01_16885"/>
<accession>A0A2K9EIM1</accession>
<evidence type="ECO:0000259" key="2">
    <source>
        <dbReference type="Pfam" id="PF13670"/>
    </source>
</evidence>
<proteinExistence type="predicted"/>
<sequence length="86" mass="9276">MRKLTLAVLLAAAPLMAFAEGDMIAVDSELGTTEEAVQAKLVEMGYEVRKMDMEGGMIEAYAVKGDQMLEVYVSPETGMVTKVGED</sequence>
<dbReference type="Proteomes" id="UP000233742">
    <property type="component" value="Chromosome"/>
</dbReference>
<keyword evidence="4" id="KW-1185">Reference proteome</keyword>
<organism evidence="3 4">
    <name type="scientific">Paracoccus tegillarcae</name>
    <dbReference type="NCBI Taxonomy" id="1529068"/>
    <lineage>
        <taxon>Bacteria</taxon>
        <taxon>Pseudomonadati</taxon>
        <taxon>Pseudomonadota</taxon>
        <taxon>Alphaproteobacteria</taxon>
        <taxon>Rhodobacterales</taxon>
        <taxon>Paracoccaceae</taxon>
        <taxon>Paracoccus</taxon>
    </lineage>
</organism>
<evidence type="ECO:0000313" key="4">
    <source>
        <dbReference type="Proteomes" id="UP000233742"/>
    </source>
</evidence>
<gene>
    <name evidence="3" type="ORF">CUV01_16885</name>
</gene>
<feature type="chain" id="PRO_5014655689" description="PepSY domain-containing protein" evidence="1">
    <location>
        <begin position="20"/>
        <end position="86"/>
    </location>
</feature>
<dbReference type="AlphaFoldDB" id="A0A2K9EIM1"/>
<protein>
    <recommendedName>
        <fullName evidence="2">PepSY domain-containing protein</fullName>
    </recommendedName>
</protein>